<dbReference type="Gene3D" id="3.50.50.60">
    <property type="entry name" value="FAD/NAD(P)-binding domain"/>
    <property type="match status" value="2"/>
</dbReference>
<dbReference type="InterPro" id="IPR006076">
    <property type="entry name" value="FAD-dep_OxRdtase"/>
</dbReference>
<feature type="domain" description="FAD dependent oxidoreductase" evidence="3">
    <location>
        <begin position="3"/>
        <end position="394"/>
    </location>
</feature>
<dbReference type="NCBIfam" id="NF001933">
    <property type="entry name" value="PRK00711.1"/>
    <property type="match status" value="1"/>
</dbReference>
<protein>
    <submittedName>
        <fullName evidence="4">D-amino acid dehydrogenase</fullName>
    </submittedName>
</protein>
<dbReference type="GO" id="GO:0005737">
    <property type="term" value="C:cytoplasm"/>
    <property type="evidence" value="ECO:0007669"/>
    <property type="project" value="TreeGrafter"/>
</dbReference>
<dbReference type="SUPFAM" id="SSF51905">
    <property type="entry name" value="FAD/NAD(P)-binding domain"/>
    <property type="match status" value="1"/>
</dbReference>
<sequence length="415" mass="45586">MQVAVIGAGVIGVCTAYFLAEAGHDVVVMERRNHVAEEATFGDAGLLAADAVSPWAAPGMPTSVLALLHKANAPFLINKKWDTEIWRWLRQWSRECELTRYQLNRSRMHRLATYSHQLMVQLREHYQFDYEQSNGLLQLFRSEQDWQRAQTAIEFMKTAGIPHTVATTEQARAIEPALSPQTSFAGALHLPDAESGNCPLFTRYIRQLAQQLGVEFHFGCKVESIQQSHRGVMLEVDGAHYSADAVVLATGADSKKLLQPLKLALPAITHHHHAVTASVRNFESLPNQALFDDQHKVSITRLGNRIRIAGTAELGTRSAGLKNPAMHTLFQVAYDWLPDAANYNTATLWSGSSLSLPDGVPLLGATSIRNVFLNIGHGSSGWAMAAGSGKVVADIISDRATEIDMDGLTALRYQS</sequence>
<keyword evidence="2" id="KW-0560">Oxidoreductase</keyword>
<dbReference type="GO" id="GO:0008718">
    <property type="term" value="F:D-amino-acid dehydrogenase activity"/>
    <property type="evidence" value="ECO:0007669"/>
    <property type="project" value="TreeGrafter"/>
</dbReference>
<organism evidence="4 5">
    <name type="scientific">Oxalicibacterium faecigallinarum</name>
    <dbReference type="NCBI Taxonomy" id="573741"/>
    <lineage>
        <taxon>Bacteria</taxon>
        <taxon>Pseudomonadati</taxon>
        <taxon>Pseudomonadota</taxon>
        <taxon>Betaproteobacteria</taxon>
        <taxon>Burkholderiales</taxon>
        <taxon>Oxalobacteraceae</taxon>
        <taxon>Oxalicibacterium</taxon>
    </lineage>
</organism>
<keyword evidence="5" id="KW-1185">Reference proteome</keyword>
<dbReference type="PANTHER" id="PTHR13847:SF280">
    <property type="entry name" value="D-AMINO ACID DEHYDROGENASE"/>
    <property type="match status" value="1"/>
</dbReference>
<dbReference type="Gene3D" id="3.30.9.10">
    <property type="entry name" value="D-Amino Acid Oxidase, subunit A, domain 2"/>
    <property type="match status" value="1"/>
</dbReference>
<dbReference type="Pfam" id="PF01266">
    <property type="entry name" value="DAO"/>
    <property type="match status" value="1"/>
</dbReference>
<accession>A0A8J3AUW5</accession>
<dbReference type="PANTHER" id="PTHR13847">
    <property type="entry name" value="SARCOSINE DEHYDROGENASE-RELATED"/>
    <property type="match status" value="1"/>
</dbReference>
<dbReference type="AlphaFoldDB" id="A0A8J3AUW5"/>
<dbReference type="EMBL" id="BMDI01000001">
    <property type="protein sequence ID" value="GGI17312.1"/>
    <property type="molecule type" value="Genomic_DNA"/>
</dbReference>
<dbReference type="GO" id="GO:0005886">
    <property type="term" value="C:plasma membrane"/>
    <property type="evidence" value="ECO:0007669"/>
    <property type="project" value="TreeGrafter"/>
</dbReference>
<evidence type="ECO:0000256" key="1">
    <source>
        <dbReference type="ARBA" id="ARBA00009410"/>
    </source>
</evidence>
<name>A0A8J3AUW5_9BURK</name>
<comment type="caution">
    <text evidence="4">The sequence shown here is derived from an EMBL/GenBank/DDBJ whole genome shotgun (WGS) entry which is preliminary data.</text>
</comment>
<gene>
    <name evidence="4" type="primary">dadA</name>
    <name evidence="4" type="ORF">GCM10008066_08350</name>
</gene>
<evidence type="ECO:0000256" key="2">
    <source>
        <dbReference type="ARBA" id="ARBA00023002"/>
    </source>
</evidence>
<dbReference type="RefSeq" id="WP_188380007.1">
    <property type="nucleotide sequence ID" value="NZ_BMDI01000001.1"/>
</dbReference>
<evidence type="ECO:0000313" key="5">
    <source>
        <dbReference type="Proteomes" id="UP000642180"/>
    </source>
</evidence>
<dbReference type="Proteomes" id="UP000642180">
    <property type="component" value="Unassembled WGS sequence"/>
</dbReference>
<dbReference type="InterPro" id="IPR036188">
    <property type="entry name" value="FAD/NAD-bd_sf"/>
</dbReference>
<reference evidence="5" key="1">
    <citation type="journal article" date="2019" name="Int. J. Syst. Evol. Microbiol.">
        <title>The Global Catalogue of Microorganisms (GCM) 10K type strain sequencing project: providing services to taxonomists for standard genome sequencing and annotation.</title>
        <authorList>
            <consortium name="The Broad Institute Genomics Platform"/>
            <consortium name="The Broad Institute Genome Sequencing Center for Infectious Disease"/>
            <person name="Wu L."/>
            <person name="Ma J."/>
        </authorList>
    </citation>
    <scope>NUCLEOTIDE SEQUENCE [LARGE SCALE GENOMIC DNA]</scope>
    <source>
        <strain evidence="5">CCM 2767</strain>
    </source>
</reference>
<dbReference type="GO" id="GO:0055130">
    <property type="term" value="P:D-alanine catabolic process"/>
    <property type="evidence" value="ECO:0007669"/>
    <property type="project" value="TreeGrafter"/>
</dbReference>
<dbReference type="SUPFAM" id="SSF54373">
    <property type="entry name" value="FAD-linked reductases, C-terminal domain"/>
    <property type="match status" value="1"/>
</dbReference>
<comment type="similarity">
    <text evidence="1">Belongs to the DadA oxidoreductase family.</text>
</comment>
<evidence type="ECO:0000259" key="3">
    <source>
        <dbReference type="Pfam" id="PF01266"/>
    </source>
</evidence>
<evidence type="ECO:0000313" key="4">
    <source>
        <dbReference type="EMBL" id="GGI17312.1"/>
    </source>
</evidence>
<proteinExistence type="inferred from homology"/>